<organism evidence="1 2">
    <name type="scientific">Longicatena caecimuris</name>
    <dbReference type="NCBI Taxonomy" id="1796635"/>
    <lineage>
        <taxon>Bacteria</taxon>
        <taxon>Bacillati</taxon>
        <taxon>Bacillota</taxon>
        <taxon>Erysipelotrichia</taxon>
        <taxon>Erysipelotrichales</taxon>
        <taxon>Erysipelotrichaceae</taxon>
        <taxon>Longicatena</taxon>
    </lineage>
</organism>
<dbReference type="EMBL" id="SMBP01000006">
    <property type="protein sequence ID" value="TCU60544.1"/>
    <property type="molecule type" value="Genomic_DNA"/>
</dbReference>
<dbReference type="AlphaFoldDB" id="A0A4R3TH57"/>
<dbReference type="Proteomes" id="UP000295773">
    <property type="component" value="Unassembled WGS sequence"/>
</dbReference>
<sequence length="89" mass="10197">MKKQGLTVVISHADSTLGQRMTRILARHGAEMILLYQKFDPALRLAEKVYACGSDCVMISLDNEPYYELCKTMDALRTDDIARQFIYIH</sequence>
<accession>A0A4R3TH57</accession>
<evidence type="ECO:0000313" key="2">
    <source>
        <dbReference type="Proteomes" id="UP000295773"/>
    </source>
</evidence>
<evidence type="ECO:0000313" key="1">
    <source>
        <dbReference type="EMBL" id="TCU60544.1"/>
    </source>
</evidence>
<name>A0A4R3TH57_9FIRM</name>
<keyword evidence="2" id="KW-1185">Reference proteome</keyword>
<gene>
    <name evidence="1" type="ORF">EDD61_10653</name>
</gene>
<dbReference type="SUPFAM" id="SSF51735">
    <property type="entry name" value="NAD(P)-binding Rossmann-fold domains"/>
    <property type="match status" value="1"/>
</dbReference>
<dbReference type="GeneID" id="73794958"/>
<evidence type="ECO:0008006" key="3">
    <source>
        <dbReference type="Google" id="ProtNLM"/>
    </source>
</evidence>
<protein>
    <recommendedName>
        <fullName evidence="3">Short subunit dehydrogenase</fullName>
    </recommendedName>
</protein>
<reference evidence="1 2" key="1">
    <citation type="submission" date="2019-03" db="EMBL/GenBank/DDBJ databases">
        <title>Genomic Encyclopedia of Type Strains, Phase IV (KMG-IV): sequencing the most valuable type-strain genomes for metagenomic binning, comparative biology and taxonomic classification.</title>
        <authorList>
            <person name="Goeker M."/>
        </authorList>
    </citation>
    <scope>NUCLEOTIDE SEQUENCE [LARGE SCALE GENOMIC DNA]</scope>
    <source>
        <strain evidence="1 2">DSM 29481</strain>
    </source>
</reference>
<dbReference type="RefSeq" id="WP_008689523.1">
    <property type="nucleotide sequence ID" value="NZ_AP024510.1"/>
</dbReference>
<dbReference type="InterPro" id="IPR036291">
    <property type="entry name" value="NAD(P)-bd_dom_sf"/>
</dbReference>
<comment type="caution">
    <text evidence="1">The sequence shown here is derived from an EMBL/GenBank/DDBJ whole genome shotgun (WGS) entry which is preliminary data.</text>
</comment>
<proteinExistence type="predicted"/>